<organism evidence="2 3">
    <name type="scientific">Paradesertivirga mongoliensis</name>
    <dbReference type="NCBI Taxonomy" id="2100740"/>
    <lineage>
        <taxon>Bacteria</taxon>
        <taxon>Pseudomonadati</taxon>
        <taxon>Bacteroidota</taxon>
        <taxon>Sphingobacteriia</taxon>
        <taxon>Sphingobacteriales</taxon>
        <taxon>Sphingobacteriaceae</taxon>
        <taxon>Paradesertivirga</taxon>
    </lineage>
</organism>
<dbReference type="PANTHER" id="PTHR30535">
    <property type="entry name" value="VITAMIN B12-BINDING PROTEIN"/>
    <property type="match status" value="1"/>
</dbReference>
<dbReference type="RefSeq" id="WP_255904680.1">
    <property type="nucleotide sequence ID" value="NZ_JAFMZO010000004.1"/>
</dbReference>
<dbReference type="Proteomes" id="UP001597387">
    <property type="component" value="Unassembled WGS sequence"/>
</dbReference>
<evidence type="ECO:0000313" key="3">
    <source>
        <dbReference type="Proteomes" id="UP001597387"/>
    </source>
</evidence>
<dbReference type="InterPro" id="IPR050902">
    <property type="entry name" value="ABC_Transporter_SBP"/>
</dbReference>
<dbReference type="InterPro" id="IPR002491">
    <property type="entry name" value="ABC_transptr_periplasmic_BD"/>
</dbReference>
<dbReference type="PANTHER" id="PTHR30535:SF34">
    <property type="entry name" value="MOLYBDATE-BINDING PROTEIN MOLA"/>
    <property type="match status" value="1"/>
</dbReference>
<gene>
    <name evidence="2" type="ORF">ACFSJU_16660</name>
</gene>
<evidence type="ECO:0000259" key="1">
    <source>
        <dbReference type="Pfam" id="PF01497"/>
    </source>
</evidence>
<comment type="caution">
    <text evidence="2">The sequence shown here is derived from an EMBL/GenBank/DDBJ whole genome shotgun (WGS) entry which is preliminary data.</text>
</comment>
<dbReference type="SUPFAM" id="SSF53807">
    <property type="entry name" value="Helical backbone' metal receptor"/>
    <property type="match status" value="1"/>
</dbReference>
<reference evidence="3" key="1">
    <citation type="journal article" date="2019" name="Int. J. Syst. Evol. Microbiol.">
        <title>The Global Catalogue of Microorganisms (GCM) 10K type strain sequencing project: providing services to taxonomists for standard genome sequencing and annotation.</title>
        <authorList>
            <consortium name="The Broad Institute Genomics Platform"/>
            <consortium name="The Broad Institute Genome Sequencing Center for Infectious Disease"/>
            <person name="Wu L."/>
            <person name="Ma J."/>
        </authorList>
    </citation>
    <scope>NUCLEOTIDE SEQUENCE [LARGE SCALE GENOMIC DNA]</scope>
    <source>
        <strain evidence="3">KCTC 42217</strain>
    </source>
</reference>
<name>A0ABW4ZQ96_9SPHI</name>
<sequence length="404" mass="45101">MIIKNRIYSSPGLGITFRLYLSLAAFLASGLLWMASCQQSQHRQTLRENGQSKITSGRTEIKYAKGFDIEYFDTYKLIKVFNHSANSVDTIKYALVPTGNAAPKGFTKSRVIEIPVKELVGMSSLQIAMADFVDSPDILKGLASLKYVTSPKVRQNIKSGKVIEVGEEGTINKEAIIAMKPGLVMAMGNPSASFKRYQTLVDAGVPVLLVSEWLENTPLGRAEWVKLMAALVNKEELVNKKFGLIEKEYIRLAQLGRNAVMKPHIIVGMPYKGSWFVPDGTSFMTRFFKDAGASYNWYDVKGTGSMGMTFESVAPIALKADYWINSGTAHSKADIAALDVRYTYFKPYKNNTIYNFNKKVNDLGSNDYWESGVVNPHIVLSDLIKILHPGILPHHELVYYKQIK</sequence>
<dbReference type="Pfam" id="PF01497">
    <property type="entry name" value="Peripla_BP_2"/>
    <property type="match status" value="1"/>
</dbReference>
<keyword evidence="3" id="KW-1185">Reference proteome</keyword>
<dbReference type="Gene3D" id="3.40.50.1980">
    <property type="entry name" value="Nitrogenase molybdenum iron protein domain"/>
    <property type="match status" value="2"/>
</dbReference>
<feature type="domain" description="Fe/B12 periplasmic-binding" evidence="1">
    <location>
        <begin position="157"/>
        <end position="301"/>
    </location>
</feature>
<proteinExistence type="predicted"/>
<protein>
    <submittedName>
        <fullName evidence="2">ABC transporter substrate-binding protein</fullName>
    </submittedName>
</protein>
<evidence type="ECO:0000313" key="2">
    <source>
        <dbReference type="EMBL" id="MFD2164042.1"/>
    </source>
</evidence>
<dbReference type="EMBL" id="JBHUHZ010000003">
    <property type="protein sequence ID" value="MFD2164042.1"/>
    <property type="molecule type" value="Genomic_DNA"/>
</dbReference>
<accession>A0ABW4ZQ96</accession>